<keyword evidence="7 11" id="KW-0732">Signal</keyword>
<dbReference type="Gene3D" id="3.20.20.80">
    <property type="entry name" value="Glycosidases"/>
    <property type="match status" value="1"/>
</dbReference>
<evidence type="ECO:0000259" key="13">
    <source>
        <dbReference type="Pfam" id="PF21467"/>
    </source>
</evidence>
<comment type="catalytic activity">
    <reaction evidence="1">
        <text>Hydrolysis of terminal non-reducing beta-D-galactose residues in beta-D-galactosides.</text>
        <dbReference type="EC" id="3.2.1.23"/>
    </reaction>
</comment>
<evidence type="ECO:0000256" key="11">
    <source>
        <dbReference type="SAM" id="SignalP"/>
    </source>
</evidence>
<name>A0AAP0N7A6_LIQFO</name>
<protein>
    <recommendedName>
        <fullName evidence="4">beta-galactosidase</fullName>
        <ecNumber evidence="4">3.2.1.23</ecNumber>
    </recommendedName>
</protein>
<dbReference type="Gene3D" id="2.60.120.260">
    <property type="entry name" value="Galactose-binding domain-like"/>
    <property type="match status" value="2"/>
</dbReference>
<dbReference type="InterPro" id="IPR031330">
    <property type="entry name" value="Gly_Hdrlase_35_cat"/>
</dbReference>
<evidence type="ECO:0000256" key="2">
    <source>
        <dbReference type="ARBA" id="ARBA00004271"/>
    </source>
</evidence>
<feature type="chain" id="PRO_5042910344" description="beta-galactosidase" evidence="11">
    <location>
        <begin position="21"/>
        <end position="476"/>
    </location>
</feature>
<gene>
    <name evidence="14" type="ORF">L1049_007436</name>
</gene>
<evidence type="ECO:0000256" key="4">
    <source>
        <dbReference type="ARBA" id="ARBA00012756"/>
    </source>
</evidence>
<evidence type="ECO:0000313" key="14">
    <source>
        <dbReference type="EMBL" id="KAK9266034.1"/>
    </source>
</evidence>
<dbReference type="PANTHER" id="PTHR23421">
    <property type="entry name" value="BETA-GALACTOSIDASE RELATED"/>
    <property type="match status" value="1"/>
</dbReference>
<dbReference type="Proteomes" id="UP001415857">
    <property type="component" value="Unassembled WGS sequence"/>
</dbReference>
<organism evidence="14 15">
    <name type="scientific">Liquidambar formosana</name>
    <name type="common">Formosan gum</name>
    <dbReference type="NCBI Taxonomy" id="63359"/>
    <lineage>
        <taxon>Eukaryota</taxon>
        <taxon>Viridiplantae</taxon>
        <taxon>Streptophyta</taxon>
        <taxon>Embryophyta</taxon>
        <taxon>Tracheophyta</taxon>
        <taxon>Spermatophyta</taxon>
        <taxon>Magnoliopsida</taxon>
        <taxon>eudicotyledons</taxon>
        <taxon>Gunneridae</taxon>
        <taxon>Pentapetalae</taxon>
        <taxon>Saxifragales</taxon>
        <taxon>Altingiaceae</taxon>
        <taxon>Liquidambar</taxon>
    </lineage>
</organism>
<evidence type="ECO:0000256" key="8">
    <source>
        <dbReference type="ARBA" id="ARBA00022801"/>
    </source>
</evidence>
<comment type="similarity">
    <text evidence="3">Belongs to the glycosyl hydrolase 35 family.</text>
</comment>
<feature type="domain" description="Glycoside hydrolase 35 catalytic" evidence="12">
    <location>
        <begin position="29"/>
        <end position="259"/>
    </location>
</feature>
<keyword evidence="10" id="KW-0326">Glycosidase</keyword>
<dbReference type="FunFam" id="2.60.120.260:FF:000050">
    <property type="entry name" value="Beta-galactosidase"/>
    <property type="match status" value="1"/>
</dbReference>
<dbReference type="EC" id="3.2.1.23" evidence="4"/>
<evidence type="ECO:0000259" key="12">
    <source>
        <dbReference type="Pfam" id="PF01301"/>
    </source>
</evidence>
<dbReference type="GO" id="GO:0048046">
    <property type="term" value="C:apoplast"/>
    <property type="evidence" value="ECO:0007669"/>
    <property type="project" value="UniProtKB-SubCell"/>
</dbReference>
<evidence type="ECO:0000313" key="15">
    <source>
        <dbReference type="Proteomes" id="UP001415857"/>
    </source>
</evidence>
<feature type="signal peptide" evidence="11">
    <location>
        <begin position="1"/>
        <end position="20"/>
    </location>
</feature>
<evidence type="ECO:0000256" key="7">
    <source>
        <dbReference type="ARBA" id="ARBA00022729"/>
    </source>
</evidence>
<dbReference type="InterPro" id="IPR008979">
    <property type="entry name" value="Galactose-bd-like_sf"/>
</dbReference>
<evidence type="ECO:0000256" key="3">
    <source>
        <dbReference type="ARBA" id="ARBA00009809"/>
    </source>
</evidence>
<keyword evidence="8" id="KW-0378">Hydrolase</keyword>
<dbReference type="Pfam" id="PF21467">
    <property type="entry name" value="BetaGal_gal-bd"/>
    <property type="match status" value="1"/>
</dbReference>
<dbReference type="GO" id="GO:0004565">
    <property type="term" value="F:beta-galactosidase activity"/>
    <property type="evidence" value="ECO:0007669"/>
    <property type="project" value="UniProtKB-EC"/>
</dbReference>
<keyword evidence="6" id="KW-0964">Secreted</keyword>
<dbReference type="InterPro" id="IPR001944">
    <property type="entry name" value="Glycoside_Hdrlase_35"/>
</dbReference>
<comment type="subcellular location">
    <subcellularLocation>
        <location evidence="2">Secreted</location>
        <location evidence="2">Extracellular space</location>
        <location evidence="2">Apoplast</location>
    </subcellularLocation>
</comment>
<dbReference type="InterPro" id="IPR017853">
    <property type="entry name" value="GH"/>
</dbReference>
<dbReference type="Pfam" id="PF01301">
    <property type="entry name" value="Glyco_hydro_35"/>
    <property type="match status" value="1"/>
</dbReference>
<dbReference type="PRINTS" id="PR00742">
    <property type="entry name" value="GLHYDRLASE35"/>
</dbReference>
<dbReference type="InterPro" id="IPR048913">
    <property type="entry name" value="BetaGal_gal-bd"/>
</dbReference>
<sequence length="476" mass="54365">MVWWLLCWAALLVLTTTVRGGEVTYDGRSLIIEGQRKILFSGSIHYPRSTPQMWPSLIAKAKEGGLDVIQTYVFWNLHEPQTGQYDFSGRYDLVKFIKEIQAQDLYACLRIGPFIESEWTYGSAYVFQEDTGGCVAFLLNNDERNNATVQFNNISVELLPKSMSIMKDCENVIFNTAKVNTKYNRRISRSRQKFDSTSRWEEFKDDIPNFLTTSLKSNTLLEHMNTTKDESDYLWYTFRFQQNSSCTEPVLHVESLGHVAYAFVNNKYVGAAHGSHDVKGFTIDYPVSLNNEMNNISLLSVMVGLPDSGAYLERRIAGLTRVEIKCAKNESYNFTNYEWGYQVGLLGERLQIYIPQNLSNVEWSKLGISNNQTFTWYKILFDEPMGNDPVTLNLTTMGKGEAWINGQSIGRYWVSFYNSAGTPSQTLYHVPRSFLKTSGNLLILLEEAGGDPLHISLDTVSTKDLHEHISYYHLPQ</sequence>
<evidence type="ECO:0000256" key="6">
    <source>
        <dbReference type="ARBA" id="ARBA00022525"/>
    </source>
</evidence>
<evidence type="ECO:0000256" key="5">
    <source>
        <dbReference type="ARBA" id="ARBA00022523"/>
    </source>
</evidence>
<accession>A0AAP0N7A6</accession>
<keyword evidence="15" id="KW-1185">Reference proteome</keyword>
<keyword evidence="5" id="KW-0052">Apoplast</keyword>
<evidence type="ECO:0000256" key="9">
    <source>
        <dbReference type="ARBA" id="ARBA00023180"/>
    </source>
</evidence>
<proteinExistence type="inferred from homology"/>
<reference evidence="14 15" key="1">
    <citation type="journal article" date="2024" name="Plant J.">
        <title>Genome sequences and population genomics reveal climatic adaptation and genomic divergence between two closely related sweetgum species.</title>
        <authorList>
            <person name="Xu W.Q."/>
            <person name="Ren C.Q."/>
            <person name="Zhang X.Y."/>
            <person name="Comes H.P."/>
            <person name="Liu X.H."/>
            <person name="Li Y.G."/>
            <person name="Kettle C.J."/>
            <person name="Jalonen R."/>
            <person name="Gaisberger H."/>
            <person name="Ma Y.Z."/>
            <person name="Qiu Y.X."/>
        </authorList>
    </citation>
    <scope>NUCLEOTIDE SEQUENCE [LARGE SCALE GENOMIC DNA]</scope>
    <source>
        <strain evidence="14">Hangzhou</strain>
    </source>
</reference>
<feature type="domain" description="Beta-galactosidase galactose-binding" evidence="13">
    <location>
        <begin position="375"/>
        <end position="440"/>
    </location>
</feature>
<dbReference type="AlphaFoldDB" id="A0AAP0N7A6"/>
<dbReference type="SUPFAM" id="SSF49785">
    <property type="entry name" value="Galactose-binding domain-like"/>
    <property type="match status" value="2"/>
</dbReference>
<dbReference type="EMBL" id="JBBPBK010000250">
    <property type="protein sequence ID" value="KAK9266034.1"/>
    <property type="molecule type" value="Genomic_DNA"/>
</dbReference>
<evidence type="ECO:0000256" key="10">
    <source>
        <dbReference type="ARBA" id="ARBA00023295"/>
    </source>
</evidence>
<keyword evidence="9" id="KW-0325">Glycoprotein</keyword>
<comment type="caution">
    <text evidence="14">The sequence shown here is derived from an EMBL/GenBank/DDBJ whole genome shotgun (WGS) entry which is preliminary data.</text>
</comment>
<dbReference type="SUPFAM" id="SSF51445">
    <property type="entry name" value="(Trans)glycosidases"/>
    <property type="match status" value="1"/>
</dbReference>
<evidence type="ECO:0000256" key="1">
    <source>
        <dbReference type="ARBA" id="ARBA00001412"/>
    </source>
</evidence>
<dbReference type="GO" id="GO:0005975">
    <property type="term" value="P:carbohydrate metabolic process"/>
    <property type="evidence" value="ECO:0007669"/>
    <property type="project" value="InterPro"/>
</dbReference>